<organism evidence="1 2">
    <name type="scientific">Desulforhopalus singaporensis</name>
    <dbReference type="NCBI Taxonomy" id="91360"/>
    <lineage>
        <taxon>Bacteria</taxon>
        <taxon>Pseudomonadati</taxon>
        <taxon>Thermodesulfobacteriota</taxon>
        <taxon>Desulfobulbia</taxon>
        <taxon>Desulfobulbales</taxon>
        <taxon>Desulfocapsaceae</taxon>
        <taxon>Desulforhopalus</taxon>
    </lineage>
</organism>
<evidence type="ECO:0000313" key="1">
    <source>
        <dbReference type="EMBL" id="SDO68593.1"/>
    </source>
</evidence>
<sequence length="104" mass="11974">MLRKIGIHRRLVMAIVMVSLVSPVISIGGSDKDLGKDWYCNEPEEHTRSYQEHVKYHIDNTKQAIANELEEIFTNQSLTADEKRDKTIDVLNRYLLKIKMGTGD</sequence>
<dbReference type="AlphaFoldDB" id="A0A1H0LKL8"/>
<dbReference type="RefSeq" id="WP_092220062.1">
    <property type="nucleotide sequence ID" value="NZ_FNJI01000004.1"/>
</dbReference>
<protein>
    <submittedName>
        <fullName evidence="1">Uncharacterized protein</fullName>
    </submittedName>
</protein>
<keyword evidence="2" id="KW-1185">Reference proteome</keyword>
<gene>
    <name evidence="1" type="ORF">SAMN05660330_00833</name>
</gene>
<accession>A0A1H0LKL8</accession>
<reference evidence="1 2" key="1">
    <citation type="submission" date="2016-10" db="EMBL/GenBank/DDBJ databases">
        <authorList>
            <person name="de Groot N.N."/>
        </authorList>
    </citation>
    <scope>NUCLEOTIDE SEQUENCE [LARGE SCALE GENOMIC DNA]</scope>
    <source>
        <strain evidence="1 2">DSM 12130</strain>
    </source>
</reference>
<evidence type="ECO:0000313" key="2">
    <source>
        <dbReference type="Proteomes" id="UP000199073"/>
    </source>
</evidence>
<proteinExistence type="predicted"/>
<dbReference type="EMBL" id="FNJI01000004">
    <property type="protein sequence ID" value="SDO68593.1"/>
    <property type="molecule type" value="Genomic_DNA"/>
</dbReference>
<dbReference type="Proteomes" id="UP000199073">
    <property type="component" value="Unassembled WGS sequence"/>
</dbReference>
<name>A0A1H0LKL8_9BACT</name>
<dbReference type="OrthoDB" id="5432508at2"/>